<comment type="caution">
    <text evidence="8">The sequence shown here is derived from an EMBL/GenBank/DDBJ whole genome shotgun (WGS) entry which is preliminary data.</text>
</comment>
<dbReference type="STRING" id="307972.A0A2G8K499"/>
<dbReference type="PROSITE" id="PS50002">
    <property type="entry name" value="SH3"/>
    <property type="match status" value="1"/>
</dbReference>
<dbReference type="AlphaFoldDB" id="A0A2G8K499"/>
<dbReference type="InterPro" id="IPR036028">
    <property type="entry name" value="SH3-like_dom_sf"/>
</dbReference>
<feature type="domain" description="SH2" evidence="6">
    <location>
        <begin position="283"/>
        <end position="371"/>
    </location>
</feature>
<dbReference type="PANTHER" id="PTHR19969">
    <property type="entry name" value="SH2-SH3 ADAPTOR PROTEIN-RELATED"/>
    <property type="match status" value="1"/>
</dbReference>
<evidence type="ECO:0000256" key="1">
    <source>
        <dbReference type="ARBA" id="ARBA00022443"/>
    </source>
</evidence>
<proteinExistence type="predicted"/>
<dbReference type="InterPro" id="IPR000980">
    <property type="entry name" value="SH2"/>
</dbReference>
<keyword evidence="1 4" id="KW-0728">SH3 domain</keyword>
<dbReference type="Gene3D" id="3.30.505.10">
    <property type="entry name" value="SH2 domain"/>
    <property type="match status" value="1"/>
</dbReference>
<dbReference type="GO" id="GO:0005737">
    <property type="term" value="C:cytoplasm"/>
    <property type="evidence" value="ECO:0007669"/>
    <property type="project" value="TreeGrafter"/>
</dbReference>
<evidence type="ECO:0000256" key="2">
    <source>
        <dbReference type="ARBA" id="ARBA00022999"/>
    </source>
</evidence>
<dbReference type="PANTHER" id="PTHR19969:SF5">
    <property type="entry name" value="CRK-LIKE PROTEIN"/>
    <property type="match status" value="1"/>
</dbReference>
<dbReference type="OrthoDB" id="26539at2759"/>
<keyword evidence="9" id="KW-1185">Reference proteome</keyword>
<name>A0A2G8K499_STIJA</name>
<dbReference type="SUPFAM" id="SSF55550">
    <property type="entry name" value="SH2 domain"/>
    <property type="match status" value="1"/>
</dbReference>
<dbReference type="InterPro" id="IPR036860">
    <property type="entry name" value="SH2_dom_sf"/>
</dbReference>
<protein>
    <submittedName>
        <fullName evidence="8">Putative cytoplasmic protein NCK1-like</fullName>
    </submittedName>
</protein>
<dbReference type="GO" id="GO:0035591">
    <property type="term" value="F:signaling adaptor activity"/>
    <property type="evidence" value="ECO:0007669"/>
    <property type="project" value="TreeGrafter"/>
</dbReference>
<dbReference type="PRINTS" id="PR00401">
    <property type="entry name" value="SH2DOMAIN"/>
</dbReference>
<dbReference type="GO" id="GO:0016477">
    <property type="term" value="P:cell migration"/>
    <property type="evidence" value="ECO:0007669"/>
    <property type="project" value="TreeGrafter"/>
</dbReference>
<keyword evidence="2 3" id="KW-0727">SH2 domain</keyword>
<evidence type="ECO:0000259" key="6">
    <source>
        <dbReference type="PROSITE" id="PS50001"/>
    </source>
</evidence>
<dbReference type="InterPro" id="IPR001452">
    <property type="entry name" value="SH3_domain"/>
</dbReference>
<dbReference type="Pfam" id="PF00017">
    <property type="entry name" value="SH2"/>
    <property type="match status" value="1"/>
</dbReference>
<evidence type="ECO:0000256" key="3">
    <source>
        <dbReference type="PROSITE-ProRule" id="PRU00191"/>
    </source>
</evidence>
<evidence type="ECO:0000313" key="9">
    <source>
        <dbReference type="Proteomes" id="UP000230750"/>
    </source>
</evidence>
<sequence length="387" mass="44358">MAHCEADTLGYFGEVVNWTFGRCSVYYRYRIIVVSGTAGNSPHSEGESKRAEQPGPLTAHDYQPSESPDRSFVTIPESYPQLSSRRDLISETYPPAHADIGAPPTNLYNDLPVKSPNKSNIYSSKPFIRKDDHGNKLVGLQCIVTKDFTAENPSEIDLYLNDWVELQRIDGNSYYGSVFSRSGQCEGWFHKSHVEVIPDSKVGSLTFRYVVRAEVNYLTEEAGFFSYRCGDKFDVLEEQVSVEEDRKHAYYRVRNKSGEMGLVVQLGFTKCQGENPVLNERQWYYPKMTRMEAEEELRASNADTFLVRDSSHALGNFTISVRGQDRVLHVIVITHRRGYQTRQDKFKSLDEILDFYRAYPIIRNVRLLNSLQPEAGHFYQNLTHDLT</sequence>
<dbReference type="Pfam" id="PF07653">
    <property type="entry name" value="SH3_2"/>
    <property type="match status" value="1"/>
</dbReference>
<evidence type="ECO:0000313" key="8">
    <source>
        <dbReference type="EMBL" id="PIK42831.1"/>
    </source>
</evidence>
<dbReference type="InterPro" id="IPR051184">
    <property type="entry name" value="Tyrosine-phos_adapter"/>
</dbReference>
<feature type="domain" description="SH3" evidence="7">
    <location>
        <begin position="137"/>
        <end position="199"/>
    </location>
</feature>
<accession>A0A2G8K499</accession>
<dbReference type="SUPFAM" id="SSF50044">
    <property type="entry name" value="SH3-domain"/>
    <property type="match status" value="1"/>
</dbReference>
<dbReference type="SMART" id="SM00252">
    <property type="entry name" value="SH2"/>
    <property type="match status" value="1"/>
</dbReference>
<dbReference type="GO" id="GO:0007167">
    <property type="term" value="P:enzyme-linked receptor protein signaling pathway"/>
    <property type="evidence" value="ECO:0007669"/>
    <property type="project" value="TreeGrafter"/>
</dbReference>
<dbReference type="Gene3D" id="2.30.30.40">
    <property type="entry name" value="SH3 Domains"/>
    <property type="match status" value="1"/>
</dbReference>
<dbReference type="GO" id="GO:0030971">
    <property type="term" value="F:receptor tyrosine kinase binding"/>
    <property type="evidence" value="ECO:0007669"/>
    <property type="project" value="TreeGrafter"/>
</dbReference>
<evidence type="ECO:0000256" key="4">
    <source>
        <dbReference type="PROSITE-ProRule" id="PRU00192"/>
    </source>
</evidence>
<organism evidence="8 9">
    <name type="scientific">Stichopus japonicus</name>
    <name type="common">Sea cucumber</name>
    <dbReference type="NCBI Taxonomy" id="307972"/>
    <lineage>
        <taxon>Eukaryota</taxon>
        <taxon>Metazoa</taxon>
        <taxon>Echinodermata</taxon>
        <taxon>Eleutherozoa</taxon>
        <taxon>Echinozoa</taxon>
        <taxon>Holothuroidea</taxon>
        <taxon>Aspidochirotacea</taxon>
        <taxon>Aspidochirotida</taxon>
        <taxon>Stichopodidae</taxon>
        <taxon>Apostichopus</taxon>
    </lineage>
</organism>
<evidence type="ECO:0000259" key="7">
    <source>
        <dbReference type="PROSITE" id="PS50002"/>
    </source>
</evidence>
<dbReference type="CDD" id="cd00173">
    <property type="entry name" value="SH2"/>
    <property type="match status" value="1"/>
</dbReference>
<gene>
    <name evidence="8" type="ORF">BSL78_20324</name>
</gene>
<feature type="region of interest" description="Disordered" evidence="5">
    <location>
        <begin position="38"/>
        <end position="74"/>
    </location>
</feature>
<dbReference type="Proteomes" id="UP000230750">
    <property type="component" value="Unassembled WGS sequence"/>
</dbReference>
<evidence type="ECO:0000256" key="5">
    <source>
        <dbReference type="SAM" id="MobiDB-lite"/>
    </source>
</evidence>
<dbReference type="EMBL" id="MRZV01000900">
    <property type="protein sequence ID" value="PIK42831.1"/>
    <property type="molecule type" value="Genomic_DNA"/>
</dbReference>
<dbReference type="PROSITE" id="PS50001">
    <property type="entry name" value="SH2"/>
    <property type="match status" value="1"/>
</dbReference>
<reference evidence="8 9" key="1">
    <citation type="journal article" date="2017" name="PLoS Biol.">
        <title>The sea cucumber genome provides insights into morphological evolution and visceral regeneration.</title>
        <authorList>
            <person name="Zhang X."/>
            <person name="Sun L."/>
            <person name="Yuan J."/>
            <person name="Sun Y."/>
            <person name="Gao Y."/>
            <person name="Zhang L."/>
            <person name="Li S."/>
            <person name="Dai H."/>
            <person name="Hamel J.F."/>
            <person name="Liu C."/>
            <person name="Yu Y."/>
            <person name="Liu S."/>
            <person name="Lin W."/>
            <person name="Guo K."/>
            <person name="Jin S."/>
            <person name="Xu P."/>
            <person name="Storey K.B."/>
            <person name="Huan P."/>
            <person name="Zhang T."/>
            <person name="Zhou Y."/>
            <person name="Zhang J."/>
            <person name="Lin C."/>
            <person name="Li X."/>
            <person name="Xing L."/>
            <person name="Huo D."/>
            <person name="Sun M."/>
            <person name="Wang L."/>
            <person name="Mercier A."/>
            <person name="Li F."/>
            <person name="Yang H."/>
            <person name="Xiang J."/>
        </authorList>
    </citation>
    <scope>NUCLEOTIDE SEQUENCE [LARGE SCALE GENOMIC DNA]</scope>
    <source>
        <strain evidence="8">Shaxun</strain>
        <tissue evidence="8">Muscle</tissue>
    </source>
</reference>